<dbReference type="SUPFAM" id="SSF53335">
    <property type="entry name" value="S-adenosyl-L-methionine-dependent methyltransferases"/>
    <property type="match status" value="1"/>
</dbReference>
<dbReference type="InterPro" id="IPR016980">
    <property type="entry name" value="S-AdoMet-dep_MeTrfase_Alr7345"/>
</dbReference>
<accession>A0ABV7FA40</accession>
<gene>
    <name evidence="3" type="ORF">ACFODX_02535</name>
</gene>
<name>A0ABV7FA40_9GAMM</name>
<evidence type="ECO:0000313" key="4">
    <source>
        <dbReference type="Proteomes" id="UP001595555"/>
    </source>
</evidence>
<dbReference type="InterPro" id="IPR029063">
    <property type="entry name" value="SAM-dependent_MTases_sf"/>
</dbReference>
<evidence type="ECO:0000313" key="3">
    <source>
        <dbReference type="EMBL" id="MFC3114416.1"/>
    </source>
</evidence>
<keyword evidence="3" id="KW-0808">Transferase</keyword>
<feature type="domain" description="Methyltransferase type 11" evidence="2">
    <location>
        <begin position="74"/>
        <end position="191"/>
    </location>
</feature>
<sequence>MKKIALLAAAILLHGCATDSALSGLNDQHKQQLQTITQSLPAEHQARYAARNPVETLAFFGIKPGDTVVEALPGDGWYSKILMPYLGENGRLIGVDYSLAMWPEFGGFATPEFIEKRKGWPAQWSGDAKSWGPAKAEAYTFANLPAELTGKADAVLFIRALHNLARFDAKGNYLKQALAETHRVLKPGGVVGVVQHAMSEDKPDAWADGSRGYLKESAIIKAMTDAGFEFVGSSDINKNPKDQPQADDNVWRLLPSLSGTEAQKNQNRMIGESNRVTLLFKKK</sequence>
<dbReference type="GO" id="GO:0032259">
    <property type="term" value="P:methylation"/>
    <property type="evidence" value="ECO:0007669"/>
    <property type="project" value="UniProtKB-KW"/>
</dbReference>
<protein>
    <submittedName>
        <fullName evidence="3">Class I SAM-dependent methyltransferase</fullName>
    </submittedName>
</protein>
<dbReference type="Gene3D" id="3.40.50.150">
    <property type="entry name" value="Vaccinia Virus protein VP39"/>
    <property type="match status" value="1"/>
</dbReference>
<dbReference type="PIRSF" id="PIRSF031679">
    <property type="entry name" value="Mtase_Alr7345_prd"/>
    <property type="match status" value="1"/>
</dbReference>
<evidence type="ECO:0000256" key="1">
    <source>
        <dbReference type="SAM" id="SignalP"/>
    </source>
</evidence>
<dbReference type="EMBL" id="JBHRTF010000002">
    <property type="protein sequence ID" value="MFC3114416.1"/>
    <property type="molecule type" value="Genomic_DNA"/>
</dbReference>
<proteinExistence type="predicted"/>
<dbReference type="Pfam" id="PF08241">
    <property type="entry name" value="Methyltransf_11"/>
    <property type="match status" value="1"/>
</dbReference>
<keyword evidence="3" id="KW-0489">Methyltransferase</keyword>
<dbReference type="RefSeq" id="WP_378115736.1">
    <property type="nucleotide sequence ID" value="NZ_JBHRTF010000002.1"/>
</dbReference>
<organism evidence="3 4">
    <name type="scientific">Cellvibrio fontiphilus</name>
    <dbReference type="NCBI Taxonomy" id="1815559"/>
    <lineage>
        <taxon>Bacteria</taxon>
        <taxon>Pseudomonadati</taxon>
        <taxon>Pseudomonadota</taxon>
        <taxon>Gammaproteobacteria</taxon>
        <taxon>Cellvibrionales</taxon>
        <taxon>Cellvibrionaceae</taxon>
        <taxon>Cellvibrio</taxon>
    </lineage>
</organism>
<keyword evidence="4" id="KW-1185">Reference proteome</keyword>
<dbReference type="GO" id="GO:0008168">
    <property type="term" value="F:methyltransferase activity"/>
    <property type="evidence" value="ECO:0007669"/>
    <property type="project" value="UniProtKB-KW"/>
</dbReference>
<feature type="signal peptide" evidence="1">
    <location>
        <begin position="1"/>
        <end position="21"/>
    </location>
</feature>
<reference evidence="4" key="1">
    <citation type="journal article" date="2019" name="Int. J. Syst. Evol. Microbiol.">
        <title>The Global Catalogue of Microorganisms (GCM) 10K type strain sequencing project: providing services to taxonomists for standard genome sequencing and annotation.</title>
        <authorList>
            <consortium name="The Broad Institute Genomics Platform"/>
            <consortium name="The Broad Institute Genome Sequencing Center for Infectious Disease"/>
            <person name="Wu L."/>
            <person name="Ma J."/>
        </authorList>
    </citation>
    <scope>NUCLEOTIDE SEQUENCE [LARGE SCALE GENOMIC DNA]</scope>
    <source>
        <strain evidence="4">KCTC 52237</strain>
    </source>
</reference>
<dbReference type="InterPro" id="IPR013216">
    <property type="entry name" value="Methyltransf_11"/>
</dbReference>
<keyword evidence="1" id="KW-0732">Signal</keyword>
<feature type="chain" id="PRO_5046791172" evidence="1">
    <location>
        <begin position="22"/>
        <end position="283"/>
    </location>
</feature>
<dbReference type="Proteomes" id="UP001595555">
    <property type="component" value="Unassembled WGS sequence"/>
</dbReference>
<comment type="caution">
    <text evidence="3">The sequence shown here is derived from an EMBL/GenBank/DDBJ whole genome shotgun (WGS) entry which is preliminary data.</text>
</comment>
<evidence type="ECO:0000259" key="2">
    <source>
        <dbReference type="Pfam" id="PF08241"/>
    </source>
</evidence>